<feature type="compositionally biased region" description="Basic and acidic residues" evidence="1">
    <location>
        <begin position="161"/>
        <end position="179"/>
    </location>
</feature>
<gene>
    <name evidence="2" type="ORF">TrCOL_g9507</name>
</gene>
<dbReference type="EMBL" id="BRYA01000337">
    <property type="protein sequence ID" value="GMI47281.1"/>
    <property type="molecule type" value="Genomic_DNA"/>
</dbReference>
<dbReference type="AlphaFoldDB" id="A0A9W7GK93"/>
<accession>A0A9W7GK93</accession>
<dbReference type="Proteomes" id="UP001165065">
    <property type="component" value="Unassembled WGS sequence"/>
</dbReference>
<reference evidence="3" key="1">
    <citation type="journal article" date="2023" name="Commun. Biol.">
        <title>Genome analysis of Parmales, the sister group of diatoms, reveals the evolutionary specialization of diatoms from phago-mixotrophs to photoautotrophs.</title>
        <authorList>
            <person name="Ban H."/>
            <person name="Sato S."/>
            <person name="Yoshikawa S."/>
            <person name="Yamada K."/>
            <person name="Nakamura Y."/>
            <person name="Ichinomiya M."/>
            <person name="Sato N."/>
            <person name="Blanc-Mathieu R."/>
            <person name="Endo H."/>
            <person name="Kuwata A."/>
            <person name="Ogata H."/>
        </authorList>
    </citation>
    <scope>NUCLEOTIDE SEQUENCE [LARGE SCALE GENOMIC DNA]</scope>
</reference>
<name>A0A9W7GK93_9STRA</name>
<dbReference type="OrthoDB" id="193419at2759"/>
<comment type="caution">
    <text evidence="2">The sequence shown here is derived from an EMBL/GenBank/DDBJ whole genome shotgun (WGS) entry which is preliminary data.</text>
</comment>
<evidence type="ECO:0000313" key="3">
    <source>
        <dbReference type="Proteomes" id="UP001165065"/>
    </source>
</evidence>
<keyword evidence="3" id="KW-1185">Reference proteome</keyword>
<proteinExistence type="predicted"/>
<sequence length="248" mass="27640">MSHIFLDKISTSPHLGSREGAGKAQWKSTLVQPVTVPNLAHTGIRSAFTFSGAPALRPDGTVSAGLKRYISKEFRELPHLTIAYDPLDMAHRDKVKRGKKAIRIQKMKALMSESRIAQQKHDFVQKKQRKLSVAYGGSPALSSPLQSDSRKKVNRVPQTNEDMKDGNYDNENEAWREGEGGEEDDDEEDFVEPELSLTQLNAMSLVASQRTLSPERPKKPFSGSSLFNALLESQVSGTTTEWELNEML</sequence>
<feature type="region of interest" description="Disordered" evidence="1">
    <location>
        <begin position="134"/>
        <end position="192"/>
    </location>
</feature>
<feature type="compositionally biased region" description="Acidic residues" evidence="1">
    <location>
        <begin position="180"/>
        <end position="192"/>
    </location>
</feature>
<protein>
    <submittedName>
        <fullName evidence="2">Uncharacterized protein</fullName>
    </submittedName>
</protein>
<organism evidence="2 3">
    <name type="scientific">Triparma columacea</name>
    <dbReference type="NCBI Taxonomy" id="722753"/>
    <lineage>
        <taxon>Eukaryota</taxon>
        <taxon>Sar</taxon>
        <taxon>Stramenopiles</taxon>
        <taxon>Ochrophyta</taxon>
        <taxon>Bolidophyceae</taxon>
        <taxon>Parmales</taxon>
        <taxon>Triparmaceae</taxon>
        <taxon>Triparma</taxon>
    </lineage>
</organism>
<evidence type="ECO:0000256" key="1">
    <source>
        <dbReference type="SAM" id="MobiDB-lite"/>
    </source>
</evidence>
<evidence type="ECO:0000313" key="2">
    <source>
        <dbReference type="EMBL" id="GMI47281.1"/>
    </source>
</evidence>